<dbReference type="EMBL" id="BAABGR010000038">
    <property type="protein sequence ID" value="GAA4520475.1"/>
    <property type="molecule type" value="Genomic_DNA"/>
</dbReference>
<keyword evidence="2" id="KW-1185">Reference proteome</keyword>
<accession>A0ABP8R8I8</accession>
<sequence length="681" mass="79490">MSFKDIIWCVALLAFSPVCKAQENEENLEEQLLEQLGEELGEEVDISEIMEKLNFMRRNPIDLNRATEAELSALVFLKPDQVTNIIAHRELSGDFLSLLELQAIPGMDLQTIQRLTPFVHIGGKSSLAGVTWKSLKEENEQTIMLRLSRVLQKARGYGITEESRSRYLGDRNSYALRYRWNYQGKIRIGFNAEKDAGEPFFALQQKGGFDFYSAYVEVNGLHSRISKIILGDYILQIGQGLILWNGLNFGKGTLASTVSRQGAGLLAYSSMNENNFQRGIAATVRHRKWTMTPFVAFNRLSGNVTHSDFGKLINTISTSGLHRTPTEQSYRHQIAQFVAGTDISFSYRKLKIGFTSLYTRFDGKVMKGDELRNKFNFEGQDLLQIGFHYKYSYRNLYFFGETAHSLGSGLAMVNGVLGSLHPRLSVFVHQRHFQKDYHSFFAQTLSEGSNIANEKGVYAGFKYEVARRWEWINYVDMFAFPWLRYRVDGPSEGVDILSQFTYHWYKRGSFQLRYRYRVRQENLLMSERHENVLADVVRNQLRGDFQYKLNKIWSIRTRGEVSLYEKKGDSKSRGYLLFQDVSWNMQKIQLNTRLSYFNTEDYESRIYTYERDVLYASSYPIFYDRGWRTYVNVRYRLSRNIDVWMKYSLTQYTDRETIGSGLDQIDGRRKSEIRFQVRWQW</sequence>
<dbReference type="Pfam" id="PF12836">
    <property type="entry name" value="HHH_3"/>
    <property type="match status" value="1"/>
</dbReference>
<name>A0ABP8R8I8_9SPHI</name>
<dbReference type="SUPFAM" id="SSF47781">
    <property type="entry name" value="RuvA domain 2-like"/>
    <property type="match status" value="1"/>
</dbReference>
<evidence type="ECO:0000313" key="1">
    <source>
        <dbReference type="EMBL" id="GAA4520475.1"/>
    </source>
</evidence>
<dbReference type="InterPro" id="IPR010994">
    <property type="entry name" value="RuvA_2-like"/>
</dbReference>
<proteinExistence type="predicted"/>
<organism evidence="1 2">
    <name type="scientific">Sphingobacterium thermophilum</name>
    <dbReference type="NCBI Taxonomy" id="768534"/>
    <lineage>
        <taxon>Bacteria</taxon>
        <taxon>Pseudomonadati</taxon>
        <taxon>Bacteroidota</taxon>
        <taxon>Sphingobacteriia</taxon>
        <taxon>Sphingobacteriales</taxon>
        <taxon>Sphingobacteriaceae</taxon>
        <taxon>Sphingobacterium</taxon>
    </lineage>
</organism>
<reference evidence="2" key="1">
    <citation type="journal article" date="2019" name="Int. J. Syst. Evol. Microbiol.">
        <title>The Global Catalogue of Microorganisms (GCM) 10K type strain sequencing project: providing services to taxonomists for standard genome sequencing and annotation.</title>
        <authorList>
            <consortium name="The Broad Institute Genomics Platform"/>
            <consortium name="The Broad Institute Genome Sequencing Center for Infectious Disease"/>
            <person name="Wu L."/>
            <person name="Ma J."/>
        </authorList>
    </citation>
    <scope>NUCLEOTIDE SEQUENCE [LARGE SCALE GENOMIC DNA]</scope>
    <source>
        <strain evidence="2">JCM 17858</strain>
    </source>
</reference>
<evidence type="ECO:0000313" key="2">
    <source>
        <dbReference type="Proteomes" id="UP001500394"/>
    </source>
</evidence>
<dbReference type="Gene3D" id="1.10.150.280">
    <property type="entry name" value="AF1531-like domain"/>
    <property type="match status" value="1"/>
</dbReference>
<dbReference type="RefSeq" id="WP_345068913.1">
    <property type="nucleotide sequence ID" value="NZ_BAABGR010000038.1"/>
</dbReference>
<comment type="caution">
    <text evidence="1">The sequence shown here is derived from an EMBL/GenBank/DDBJ whole genome shotgun (WGS) entry which is preliminary data.</text>
</comment>
<protein>
    <submittedName>
        <fullName evidence="1">Helix-hairpin-helix domain-containing protein</fullName>
    </submittedName>
</protein>
<gene>
    <name evidence="1" type="ORF">GCM10023173_24770</name>
</gene>
<dbReference type="Proteomes" id="UP001500394">
    <property type="component" value="Unassembled WGS sequence"/>
</dbReference>